<dbReference type="Gene3D" id="2.40.100.10">
    <property type="entry name" value="Cyclophilin-like"/>
    <property type="match status" value="1"/>
</dbReference>
<dbReference type="InterPro" id="IPR029000">
    <property type="entry name" value="Cyclophilin-like_dom_sf"/>
</dbReference>
<dbReference type="GO" id="GO:0061630">
    <property type="term" value="F:ubiquitin protein ligase activity"/>
    <property type="evidence" value="ECO:0007669"/>
    <property type="project" value="TreeGrafter"/>
</dbReference>
<keyword evidence="2" id="KW-0413">Isomerase</keyword>
<dbReference type="PANTHER" id="PTHR45625:SF1">
    <property type="entry name" value="RING-TYPE E3 UBIQUITIN-PROTEIN LIGASE PPIL2"/>
    <property type="match status" value="1"/>
</dbReference>
<evidence type="ECO:0000256" key="2">
    <source>
        <dbReference type="RuleBase" id="RU363019"/>
    </source>
</evidence>
<comment type="catalytic activity">
    <reaction evidence="1 2">
        <text>[protein]-peptidylproline (omega=180) = [protein]-peptidylproline (omega=0)</text>
        <dbReference type="Rhea" id="RHEA:16237"/>
        <dbReference type="Rhea" id="RHEA-COMP:10747"/>
        <dbReference type="Rhea" id="RHEA-COMP:10748"/>
        <dbReference type="ChEBI" id="CHEBI:83833"/>
        <dbReference type="ChEBI" id="CHEBI:83834"/>
        <dbReference type="EC" id="5.2.1.8"/>
    </reaction>
</comment>
<dbReference type="EC" id="5.2.1.8" evidence="2"/>
<dbReference type="PANTHER" id="PTHR45625">
    <property type="entry name" value="PEPTIDYL-PROLYL CIS-TRANS ISOMERASE-RELATED"/>
    <property type="match status" value="1"/>
</dbReference>
<dbReference type="Pfam" id="PF00160">
    <property type="entry name" value="Pro_isomerase"/>
    <property type="match status" value="1"/>
</dbReference>
<dbReference type="PRINTS" id="PR00153">
    <property type="entry name" value="CSAPPISMRASE"/>
</dbReference>
<organism evidence="4 5">
    <name type="scientific">Suillus placidus</name>
    <dbReference type="NCBI Taxonomy" id="48579"/>
    <lineage>
        <taxon>Eukaryota</taxon>
        <taxon>Fungi</taxon>
        <taxon>Dikarya</taxon>
        <taxon>Basidiomycota</taxon>
        <taxon>Agaricomycotina</taxon>
        <taxon>Agaricomycetes</taxon>
        <taxon>Agaricomycetidae</taxon>
        <taxon>Boletales</taxon>
        <taxon>Suillineae</taxon>
        <taxon>Suillaceae</taxon>
        <taxon>Suillus</taxon>
    </lineage>
</organism>
<comment type="similarity">
    <text evidence="2">Belongs to the cyclophilin-type PPIase family.</text>
</comment>
<dbReference type="GO" id="GO:0000209">
    <property type="term" value="P:protein polyubiquitination"/>
    <property type="evidence" value="ECO:0007669"/>
    <property type="project" value="TreeGrafter"/>
</dbReference>
<evidence type="ECO:0000313" key="4">
    <source>
        <dbReference type="EMBL" id="KAG1774799.1"/>
    </source>
</evidence>
<dbReference type="AlphaFoldDB" id="A0A9P6ZQF5"/>
<proteinExistence type="inferred from homology"/>
<dbReference type="InterPro" id="IPR002130">
    <property type="entry name" value="Cyclophilin-type_PPIase_dom"/>
</dbReference>
<evidence type="ECO:0000256" key="1">
    <source>
        <dbReference type="ARBA" id="ARBA00000971"/>
    </source>
</evidence>
<evidence type="ECO:0000313" key="5">
    <source>
        <dbReference type="Proteomes" id="UP000714275"/>
    </source>
</evidence>
<dbReference type="OrthoDB" id="407558at2759"/>
<dbReference type="Proteomes" id="UP000714275">
    <property type="component" value="Unassembled WGS sequence"/>
</dbReference>
<keyword evidence="5" id="KW-1185">Reference proteome</keyword>
<comment type="function">
    <text evidence="2">PPIases accelerate the folding of proteins. It catalyzes the cis-trans isomerization of proline imidic peptide bonds in oligopeptides.</text>
</comment>
<dbReference type="SUPFAM" id="SSF50891">
    <property type="entry name" value="Cyclophilin-like"/>
    <property type="match status" value="1"/>
</dbReference>
<name>A0A9P6ZQF5_9AGAM</name>
<evidence type="ECO:0000259" key="3">
    <source>
        <dbReference type="PROSITE" id="PS50072"/>
    </source>
</evidence>
<sequence length="225" mass="24651">MFEEMLNPPKGKGKEKDVRKRKAYVRVMTSLSGSLNLELYCEKVSAAVHQKTCYNCLFHRLQVPSFMVQTGDPTGTGSGGESHWGTPFRDEYDMRGAAKHDSGAGTNMSQFYVTFRATLNLDSKHTVFGKLVGGDDSLDALENSLPVRITETIIHQDPFEVHKAQLARKLVRRDDIDSYGAKVGTGPDLAFGGGAAGVGVGVGKYLSVKRLLDKKRKTVFGNFDS</sequence>
<accession>A0A9P6ZQF5</accession>
<keyword evidence="2" id="KW-0697">Rotamase</keyword>
<protein>
    <recommendedName>
        <fullName evidence="2">Peptidyl-prolyl cis-trans isomerase</fullName>
        <shortName evidence="2">PPIase</shortName>
        <ecNumber evidence="2">5.2.1.8</ecNumber>
    </recommendedName>
</protein>
<feature type="domain" description="PPIase cyclophilin-type" evidence="3">
    <location>
        <begin position="36"/>
        <end position="143"/>
    </location>
</feature>
<gene>
    <name evidence="4" type="ORF">EV702DRAFT_1121191</name>
</gene>
<comment type="caution">
    <text evidence="4">The sequence shown here is derived from an EMBL/GenBank/DDBJ whole genome shotgun (WGS) entry which is preliminary data.</text>
</comment>
<dbReference type="PROSITE" id="PS50072">
    <property type="entry name" value="CSA_PPIASE_2"/>
    <property type="match status" value="1"/>
</dbReference>
<reference evidence="4" key="1">
    <citation type="journal article" date="2020" name="New Phytol.">
        <title>Comparative genomics reveals dynamic genome evolution in host specialist ectomycorrhizal fungi.</title>
        <authorList>
            <person name="Lofgren L.A."/>
            <person name="Nguyen N.H."/>
            <person name="Vilgalys R."/>
            <person name="Ruytinx J."/>
            <person name="Liao H.L."/>
            <person name="Branco S."/>
            <person name="Kuo A."/>
            <person name="LaButti K."/>
            <person name="Lipzen A."/>
            <person name="Andreopoulos W."/>
            <person name="Pangilinan J."/>
            <person name="Riley R."/>
            <person name="Hundley H."/>
            <person name="Na H."/>
            <person name="Barry K."/>
            <person name="Grigoriev I.V."/>
            <person name="Stajich J.E."/>
            <person name="Kennedy P.G."/>
        </authorList>
    </citation>
    <scope>NUCLEOTIDE SEQUENCE</scope>
    <source>
        <strain evidence="4">DOB743</strain>
    </source>
</reference>
<dbReference type="GO" id="GO:0003755">
    <property type="term" value="F:peptidyl-prolyl cis-trans isomerase activity"/>
    <property type="evidence" value="ECO:0007669"/>
    <property type="project" value="UniProtKB-UniRule"/>
</dbReference>
<dbReference type="GO" id="GO:0071013">
    <property type="term" value="C:catalytic step 2 spliceosome"/>
    <property type="evidence" value="ECO:0007669"/>
    <property type="project" value="TreeGrafter"/>
</dbReference>
<dbReference type="EMBL" id="JABBWD010000038">
    <property type="protein sequence ID" value="KAG1774799.1"/>
    <property type="molecule type" value="Genomic_DNA"/>
</dbReference>
<dbReference type="InterPro" id="IPR044666">
    <property type="entry name" value="Cyclophilin_A-like"/>
</dbReference>